<name>A0ABS3KF05_9PROT</name>
<evidence type="ECO:0000313" key="2">
    <source>
        <dbReference type="Proteomes" id="UP001518990"/>
    </source>
</evidence>
<proteinExistence type="predicted"/>
<dbReference type="Proteomes" id="UP001518990">
    <property type="component" value="Unassembled WGS sequence"/>
</dbReference>
<evidence type="ECO:0000313" key="1">
    <source>
        <dbReference type="EMBL" id="MBO1076051.1"/>
    </source>
</evidence>
<organism evidence="1 2">
    <name type="scientific">Roseomonas marmotae</name>
    <dbReference type="NCBI Taxonomy" id="2768161"/>
    <lineage>
        <taxon>Bacteria</taxon>
        <taxon>Pseudomonadati</taxon>
        <taxon>Pseudomonadota</taxon>
        <taxon>Alphaproteobacteria</taxon>
        <taxon>Acetobacterales</taxon>
        <taxon>Roseomonadaceae</taxon>
        <taxon>Roseomonas</taxon>
    </lineage>
</organism>
<accession>A0ABS3KF05</accession>
<reference evidence="1 2" key="1">
    <citation type="submission" date="2020-09" db="EMBL/GenBank/DDBJ databases">
        <title>Roseomonas.</title>
        <authorList>
            <person name="Zhu W."/>
        </authorList>
    </citation>
    <scope>NUCLEOTIDE SEQUENCE [LARGE SCALE GENOMIC DNA]</scope>
    <source>
        <strain evidence="1 2">1311</strain>
    </source>
</reference>
<dbReference type="EMBL" id="JACTNF010000017">
    <property type="protein sequence ID" value="MBO1076051.1"/>
    <property type="molecule type" value="Genomic_DNA"/>
</dbReference>
<keyword evidence="2" id="KW-1185">Reference proteome</keyword>
<sequence length="237" mass="25028">MDGEVAPIDPVFRPGAPGREAEAGYAAAARAVGHVPPRGSPAEEQGEARLLAPPPALPGLEALLPGGGAGLVLPLALAALRPDPGLWLGEERLARLGEALHLPRKAMLTLLGGAPQPPASLGEAAFWAGQRLPLRSGEGLAWIDLFWRPDRVRPPGATGGNQAGRGAFAIRLALPVSGRIELRGRLEERRLDAVLETVRRLLPAMVAELEEAFEAVLHRLALSGSLTVRHRGEDQRP</sequence>
<gene>
    <name evidence="1" type="ORF">IAI60_15650</name>
</gene>
<protein>
    <recommendedName>
        <fullName evidence="3">Flagellar hook-length control protein FliK</fullName>
    </recommendedName>
</protein>
<comment type="caution">
    <text evidence="1">The sequence shown here is derived from an EMBL/GenBank/DDBJ whole genome shotgun (WGS) entry which is preliminary data.</text>
</comment>
<evidence type="ECO:0008006" key="3">
    <source>
        <dbReference type="Google" id="ProtNLM"/>
    </source>
</evidence>
<dbReference type="RefSeq" id="WP_207448673.1">
    <property type="nucleotide sequence ID" value="NZ_JACTNF010000017.1"/>
</dbReference>